<evidence type="ECO:0000256" key="1">
    <source>
        <dbReference type="SAM" id="MobiDB-lite"/>
    </source>
</evidence>
<feature type="compositionally biased region" description="Basic and acidic residues" evidence="1">
    <location>
        <begin position="12"/>
        <end position="31"/>
    </location>
</feature>
<feature type="compositionally biased region" description="Polar residues" evidence="1">
    <location>
        <begin position="50"/>
        <end position="73"/>
    </location>
</feature>
<organism evidence="2 3">
    <name type="scientific">Vitis vinifera</name>
    <name type="common">Grape</name>
    <dbReference type="NCBI Taxonomy" id="29760"/>
    <lineage>
        <taxon>Eukaryota</taxon>
        <taxon>Viridiplantae</taxon>
        <taxon>Streptophyta</taxon>
        <taxon>Embryophyta</taxon>
        <taxon>Tracheophyta</taxon>
        <taxon>Spermatophyta</taxon>
        <taxon>Magnoliopsida</taxon>
        <taxon>eudicotyledons</taxon>
        <taxon>Gunneridae</taxon>
        <taxon>Pentapetalae</taxon>
        <taxon>rosids</taxon>
        <taxon>Vitales</taxon>
        <taxon>Vitaceae</taxon>
        <taxon>Viteae</taxon>
        <taxon>Vitis</taxon>
    </lineage>
</organism>
<feature type="region of interest" description="Disordered" evidence="1">
    <location>
        <begin position="1"/>
        <end position="73"/>
    </location>
</feature>
<reference evidence="2 3" key="1">
    <citation type="journal article" date="2018" name="PLoS Genet.">
        <title>Population sequencing reveals clonal diversity and ancestral inbreeding in the grapevine cultivar Chardonnay.</title>
        <authorList>
            <person name="Roach M.J."/>
            <person name="Johnson D.L."/>
            <person name="Bohlmann J."/>
            <person name="van Vuuren H.J."/>
            <person name="Jones S.J."/>
            <person name="Pretorius I.S."/>
            <person name="Schmidt S.A."/>
            <person name="Borneman A.R."/>
        </authorList>
    </citation>
    <scope>NUCLEOTIDE SEQUENCE [LARGE SCALE GENOMIC DNA]</scope>
    <source>
        <strain evidence="3">cv. Chardonnay</strain>
        <tissue evidence="2">Leaf</tissue>
    </source>
</reference>
<comment type="caution">
    <text evidence="2">The sequence shown here is derived from an EMBL/GenBank/DDBJ whole genome shotgun (WGS) entry which is preliminary data.</text>
</comment>
<name>A0A438HSB9_VITVI</name>
<dbReference type="Proteomes" id="UP000288805">
    <property type="component" value="Unassembled WGS sequence"/>
</dbReference>
<accession>A0A438HSB9</accession>
<proteinExistence type="predicted"/>
<dbReference type="EMBL" id="QGNW01000185">
    <property type="protein sequence ID" value="RVW87329.1"/>
    <property type="molecule type" value="Genomic_DNA"/>
</dbReference>
<protein>
    <submittedName>
        <fullName evidence="2">Uncharacterized protein</fullName>
    </submittedName>
</protein>
<dbReference type="AlphaFoldDB" id="A0A438HSB9"/>
<sequence>MLSEGLPSASPIDRKLGLDDQKQLATKKEQQQFKNIMPRRMNVTEDRDFQAQSNQDKQGIDSSTQHQSTNSSIPFNKEQLVQFYRLLNPSPAPSLSTPDLGPCSIAQFGNHSALTYLVHSKEPWIIDFGASTV</sequence>
<evidence type="ECO:0000313" key="2">
    <source>
        <dbReference type="EMBL" id="RVW87329.1"/>
    </source>
</evidence>
<evidence type="ECO:0000313" key="3">
    <source>
        <dbReference type="Proteomes" id="UP000288805"/>
    </source>
</evidence>
<gene>
    <name evidence="2" type="ORF">CK203_037190</name>
</gene>